<reference evidence="3" key="1">
    <citation type="journal article" date="2019" name="Int. J. Syst. Evol. Microbiol.">
        <title>The Global Catalogue of Microorganisms (GCM) 10K type strain sequencing project: providing services to taxonomists for standard genome sequencing and annotation.</title>
        <authorList>
            <consortium name="The Broad Institute Genomics Platform"/>
            <consortium name="The Broad Institute Genome Sequencing Center for Infectious Disease"/>
            <person name="Wu L."/>
            <person name="Ma J."/>
        </authorList>
    </citation>
    <scope>NUCLEOTIDE SEQUENCE [LARGE SCALE GENOMIC DNA]</scope>
    <source>
        <strain evidence="3">JCM 18126</strain>
    </source>
</reference>
<gene>
    <name evidence="2" type="ORF">GCM10023225_18420</name>
</gene>
<dbReference type="Gene3D" id="3.40.50.1820">
    <property type="entry name" value="alpha/beta hydrolase"/>
    <property type="match status" value="1"/>
</dbReference>
<sequence length="271" mass="28828">MQRLQVHREDVTLSYLDTGGPGPVVILLHGLAGSAQELVATAEALADGYRVLVLDQRGHGHSTRRPADTSRRAHVDDVAALITTAAGGGPVSVVGQSMGAHTALLLAAWHPHLVRYLVLLEGGVGGGAEDTSAQLGSWFAAWPVPFPSREAAVEHLGGTPIAVAWAQDLHERDGGFWPRFDADVVQAAIAAVAEVARWAEWQQVQAPTLLVQAERSDLDTAEIDRMLALRPGTGHVVVPGAGHDAHLDQPEAWTRLLCSYLDSTHAPLPDR</sequence>
<organism evidence="2 3">
    <name type="scientific">Kineococcus glutinatus</name>
    <dbReference type="NCBI Taxonomy" id="1070872"/>
    <lineage>
        <taxon>Bacteria</taxon>
        <taxon>Bacillati</taxon>
        <taxon>Actinomycetota</taxon>
        <taxon>Actinomycetes</taxon>
        <taxon>Kineosporiales</taxon>
        <taxon>Kineosporiaceae</taxon>
        <taxon>Kineococcus</taxon>
    </lineage>
</organism>
<dbReference type="RefSeq" id="WP_345712191.1">
    <property type="nucleotide sequence ID" value="NZ_BAABIL010000253.1"/>
</dbReference>
<dbReference type="Proteomes" id="UP001501195">
    <property type="component" value="Unassembled WGS sequence"/>
</dbReference>
<dbReference type="PRINTS" id="PR00111">
    <property type="entry name" value="ABHYDROLASE"/>
</dbReference>
<proteinExistence type="predicted"/>
<evidence type="ECO:0000313" key="2">
    <source>
        <dbReference type="EMBL" id="GAA4978179.1"/>
    </source>
</evidence>
<dbReference type="PANTHER" id="PTHR43798:SF20">
    <property type="entry name" value="2-SUCCINYL-6-HYDROXY-2,4-CYCLOHEXADIENE-1-CARBOXYLATE SYNTHASE-RELATED"/>
    <property type="match status" value="1"/>
</dbReference>
<dbReference type="Pfam" id="PF00561">
    <property type="entry name" value="Abhydrolase_1"/>
    <property type="match status" value="1"/>
</dbReference>
<dbReference type="EMBL" id="BAABIL010000253">
    <property type="protein sequence ID" value="GAA4978179.1"/>
    <property type="molecule type" value="Genomic_DNA"/>
</dbReference>
<name>A0ABP9HUF0_9ACTN</name>
<feature type="domain" description="AB hydrolase-1" evidence="1">
    <location>
        <begin position="23"/>
        <end position="249"/>
    </location>
</feature>
<protein>
    <submittedName>
        <fullName evidence="2">Alpha/beta hydrolase</fullName>
    </submittedName>
</protein>
<accession>A0ABP9HUF0</accession>
<comment type="caution">
    <text evidence="2">The sequence shown here is derived from an EMBL/GenBank/DDBJ whole genome shotgun (WGS) entry which is preliminary data.</text>
</comment>
<dbReference type="SUPFAM" id="SSF53474">
    <property type="entry name" value="alpha/beta-Hydrolases"/>
    <property type="match status" value="1"/>
</dbReference>
<keyword evidence="2" id="KW-0378">Hydrolase</keyword>
<dbReference type="InterPro" id="IPR050266">
    <property type="entry name" value="AB_hydrolase_sf"/>
</dbReference>
<evidence type="ECO:0000313" key="3">
    <source>
        <dbReference type="Proteomes" id="UP001501195"/>
    </source>
</evidence>
<dbReference type="PANTHER" id="PTHR43798">
    <property type="entry name" value="MONOACYLGLYCEROL LIPASE"/>
    <property type="match status" value="1"/>
</dbReference>
<keyword evidence="3" id="KW-1185">Reference proteome</keyword>
<dbReference type="GO" id="GO:0016787">
    <property type="term" value="F:hydrolase activity"/>
    <property type="evidence" value="ECO:0007669"/>
    <property type="project" value="UniProtKB-KW"/>
</dbReference>
<evidence type="ECO:0000259" key="1">
    <source>
        <dbReference type="Pfam" id="PF00561"/>
    </source>
</evidence>
<dbReference type="InterPro" id="IPR000073">
    <property type="entry name" value="AB_hydrolase_1"/>
</dbReference>
<dbReference type="InterPro" id="IPR029058">
    <property type="entry name" value="AB_hydrolase_fold"/>
</dbReference>